<accession>A0A318SCV5</accession>
<dbReference type="InterPro" id="IPR001867">
    <property type="entry name" value="OmpR/PhoB-type_DNA-bd"/>
</dbReference>
<dbReference type="Gene3D" id="1.10.10.10">
    <property type="entry name" value="Winged helix-like DNA-binding domain superfamily/Winged helix DNA-binding domain"/>
    <property type="match status" value="1"/>
</dbReference>
<dbReference type="Pfam" id="PF00486">
    <property type="entry name" value="Trans_reg_C"/>
    <property type="match status" value="1"/>
</dbReference>
<dbReference type="InterPro" id="IPR039420">
    <property type="entry name" value="WalR-like"/>
</dbReference>
<evidence type="ECO:0000256" key="7">
    <source>
        <dbReference type="PROSITE-ProRule" id="PRU01091"/>
    </source>
</evidence>
<keyword evidence="5" id="KW-0804">Transcription</keyword>
<dbReference type="Gene3D" id="3.40.50.2300">
    <property type="match status" value="1"/>
</dbReference>
<evidence type="ECO:0000256" key="2">
    <source>
        <dbReference type="ARBA" id="ARBA00023012"/>
    </source>
</evidence>
<dbReference type="PROSITE" id="PS50110">
    <property type="entry name" value="RESPONSE_REGULATORY"/>
    <property type="match status" value="1"/>
</dbReference>
<dbReference type="SMART" id="SM00862">
    <property type="entry name" value="Trans_reg_C"/>
    <property type="match status" value="1"/>
</dbReference>
<dbReference type="EMBL" id="QJSX01000005">
    <property type="protein sequence ID" value="PYE54638.1"/>
    <property type="molecule type" value="Genomic_DNA"/>
</dbReference>
<dbReference type="SUPFAM" id="SSF52172">
    <property type="entry name" value="CheY-like"/>
    <property type="match status" value="1"/>
</dbReference>
<dbReference type="GO" id="GO:0032993">
    <property type="term" value="C:protein-DNA complex"/>
    <property type="evidence" value="ECO:0007669"/>
    <property type="project" value="TreeGrafter"/>
</dbReference>
<dbReference type="GO" id="GO:0005829">
    <property type="term" value="C:cytosol"/>
    <property type="evidence" value="ECO:0007669"/>
    <property type="project" value="TreeGrafter"/>
</dbReference>
<dbReference type="SUPFAM" id="SSF46894">
    <property type="entry name" value="C-terminal effector domain of the bipartite response regulators"/>
    <property type="match status" value="1"/>
</dbReference>
<dbReference type="SMART" id="SM00448">
    <property type="entry name" value="REC"/>
    <property type="match status" value="1"/>
</dbReference>
<dbReference type="InterPro" id="IPR001789">
    <property type="entry name" value="Sig_transdc_resp-reg_receiver"/>
</dbReference>
<evidence type="ECO:0000256" key="1">
    <source>
        <dbReference type="ARBA" id="ARBA00022553"/>
    </source>
</evidence>
<keyword evidence="11" id="KW-1185">Reference proteome</keyword>
<gene>
    <name evidence="10" type="ORF">DES52_105278</name>
</gene>
<dbReference type="GO" id="GO:0000976">
    <property type="term" value="F:transcription cis-regulatory region binding"/>
    <property type="evidence" value="ECO:0007669"/>
    <property type="project" value="TreeGrafter"/>
</dbReference>
<evidence type="ECO:0000256" key="4">
    <source>
        <dbReference type="ARBA" id="ARBA00023125"/>
    </source>
</evidence>
<keyword evidence="1 6" id="KW-0597">Phosphoprotein</keyword>
<dbReference type="Pfam" id="PF00072">
    <property type="entry name" value="Response_reg"/>
    <property type="match status" value="1"/>
</dbReference>
<dbReference type="InterPro" id="IPR011006">
    <property type="entry name" value="CheY-like_superfamily"/>
</dbReference>
<dbReference type="InterPro" id="IPR016032">
    <property type="entry name" value="Sig_transdc_resp-reg_C-effctor"/>
</dbReference>
<feature type="modified residue" description="4-aspartylphosphate" evidence="6">
    <location>
        <position position="75"/>
    </location>
</feature>
<evidence type="ECO:0000256" key="5">
    <source>
        <dbReference type="ARBA" id="ARBA00023163"/>
    </source>
</evidence>
<keyword evidence="2" id="KW-0902">Two-component regulatory system</keyword>
<evidence type="ECO:0000256" key="6">
    <source>
        <dbReference type="PROSITE-ProRule" id="PRU00169"/>
    </source>
</evidence>
<organism evidence="10 11">
    <name type="scientific">Deinococcus yavapaiensis KR-236</name>
    <dbReference type="NCBI Taxonomy" id="694435"/>
    <lineage>
        <taxon>Bacteria</taxon>
        <taxon>Thermotogati</taxon>
        <taxon>Deinococcota</taxon>
        <taxon>Deinococci</taxon>
        <taxon>Deinococcales</taxon>
        <taxon>Deinococcaceae</taxon>
        <taxon>Deinococcus</taxon>
    </lineage>
</organism>
<evidence type="ECO:0000313" key="10">
    <source>
        <dbReference type="EMBL" id="PYE54638.1"/>
    </source>
</evidence>
<keyword evidence="3" id="KW-0805">Transcription regulation</keyword>
<dbReference type="PROSITE" id="PS51755">
    <property type="entry name" value="OMPR_PHOB"/>
    <property type="match status" value="1"/>
</dbReference>
<protein>
    <submittedName>
        <fullName evidence="10">Two-component system response regulator AdeR</fullName>
    </submittedName>
</protein>
<reference evidence="10 11" key="1">
    <citation type="submission" date="2018-06" db="EMBL/GenBank/DDBJ databases">
        <title>Genomic Encyclopedia of Type Strains, Phase IV (KMG-IV): sequencing the most valuable type-strain genomes for metagenomic binning, comparative biology and taxonomic classification.</title>
        <authorList>
            <person name="Goeker M."/>
        </authorList>
    </citation>
    <scope>NUCLEOTIDE SEQUENCE [LARGE SCALE GENOMIC DNA]</scope>
    <source>
        <strain evidence="10 11">DSM 18048</strain>
    </source>
</reference>
<keyword evidence="4 7" id="KW-0238">DNA-binding</keyword>
<evidence type="ECO:0000313" key="11">
    <source>
        <dbReference type="Proteomes" id="UP000248326"/>
    </source>
</evidence>
<name>A0A318SCV5_9DEIO</name>
<dbReference type="CDD" id="cd00383">
    <property type="entry name" value="trans_reg_C"/>
    <property type="match status" value="1"/>
</dbReference>
<feature type="DNA-binding region" description="OmpR/PhoB-type" evidence="7">
    <location>
        <begin position="145"/>
        <end position="242"/>
    </location>
</feature>
<comment type="caution">
    <text evidence="10">The sequence shown here is derived from an EMBL/GenBank/DDBJ whole genome shotgun (WGS) entry which is preliminary data.</text>
</comment>
<dbReference type="GO" id="GO:0006355">
    <property type="term" value="P:regulation of DNA-templated transcription"/>
    <property type="evidence" value="ECO:0007669"/>
    <property type="project" value="InterPro"/>
</dbReference>
<sequence>MPMESFVALTSGGVLSSFLGVVMPKCILIIEDDPDVRDVLTFTLREAGYDVIGASTAEDGLTFARSHHVDLVLLDLGLPDRSGATVADALHQEQAHIKIIVLSAYDDTDHKVHLLRLGAHDYITKPVETRELLARVHVQLRRKGAITVRAGPLVLNVDAREARWDAEMLTLNNKEFDLLALLAAAPGRVFRLDELMQALWPFEEVHPNLVSVHVLHLRRKLEAVGASGVIRTVRGLGYGLDPRSSDSTSSFQA</sequence>
<dbReference type="AlphaFoldDB" id="A0A318SCV5"/>
<evidence type="ECO:0000259" key="9">
    <source>
        <dbReference type="PROSITE" id="PS51755"/>
    </source>
</evidence>
<dbReference type="GO" id="GO:0000156">
    <property type="term" value="F:phosphorelay response regulator activity"/>
    <property type="evidence" value="ECO:0007669"/>
    <property type="project" value="TreeGrafter"/>
</dbReference>
<dbReference type="PANTHER" id="PTHR48111">
    <property type="entry name" value="REGULATOR OF RPOS"/>
    <property type="match status" value="1"/>
</dbReference>
<dbReference type="PANTHER" id="PTHR48111:SF22">
    <property type="entry name" value="REGULATOR OF RPOS"/>
    <property type="match status" value="1"/>
</dbReference>
<feature type="domain" description="OmpR/PhoB-type" evidence="9">
    <location>
        <begin position="145"/>
        <end position="242"/>
    </location>
</feature>
<dbReference type="InterPro" id="IPR036388">
    <property type="entry name" value="WH-like_DNA-bd_sf"/>
</dbReference>
<evidence type="ECO:0000259" key="8">
    <source>
        <dbReference type="PROSITE" id="PS50110"/>
    </source>
</evidence>
<evidence type="ECO:0000256" key="3">
    <source>
        <dbReference type="ARBA" id="ARBA00023015"/>
    </source>
</evidence>
<dbReference type="Proteomes" id="UP000248326">
    <property type="component" value="Unassembled WGS sequence"/>
</dbReference>
<proteinExistence type="predicted"/>
<feature type="domain" description="Response regulatory" evidence="8">
    <location>
        <begin position="26"/>
        <end position="140"/>
    </location>
</feature>